<protein>
    <submittedName>
        <fullName evidence="1">Uncharacterized protein</fullName>
    </submittedName>
</protein>
<evidence type="ECO:0000313" key="2">
    <source>
        <dbReference type="Proteomes" id="UP000054248"/>
    </source>
</evidence>
<dbReference type="STRING" id="1051891.A0A0C3KLE5"/>
<proteinExistence type="predicted"/>
<sequence>MIIAAQRQISDNEALGDPRPGSLLSFCLSTWAFPHQHPGPAVGGAPDASCSNGGSSTSTLTMLQLKGLEASSRPARDSTDPHGATSRLRYQKCIDRAPTALAPQNTIHARPVRALDFNDFPAHLLSSGAINGNVWDLKNSSEPYSPGARSSKFKSIADFACSAHYYEELWPTAVGT</sequence>
<dbReference type="EMBL" id="KN823115">
    <property type="protein sequence ID" value="KIO22223.1"/>
    <property type="molecule type" value="Genomic_DNA"/>
</dbReference>
<gene>
    <name evidence="1" type="ORF">M407DRAFT_28238</name>
</gene>
<keyword evidence="2" id="KW-1185">Reference proteome</keyword>
<dbReference type="AlphaFoldDB" id="A0A0C3KLE5"/>
<dbReference type="OrthoDB" id="542917at2759"/>
<dbReference type="Proteomes" id="UP000054248">
    <property type="component" value="Unassembled WGS sequence"/>
</dbReference>
<accession>A0A0C3KLE5</accession>
<name>A0A0C3KLE5_9AGAM</name>
<reference evidence="2" key="2">
    <citation type="submission" date="2015-01" db="EMBL/GenBank/DDBJ databases">
        <title>Evolutionary Origins and Diversification of the Mycorrhizal Mutualists.</title>
        <authorList>
            <consortium name="DOE Joint Genome Institute"/>
            <consortium name="Mycorrhizal Genomics Consortium"/>
            <person name="Kohler A."/>
            <person name="Kuo A."/>
            <person name="Nagy L.G."/>
            <person name="Floudas D."/>
            <person name="Copeland A."/>
            <person name="Barry K.W."/>
            <person name="Cichocki N."/>
            <person name="Veneault-Fourrey C."/>
            <person name="LaButti K."/>
            <person name="Lindquist E.A."/>
            <person name="Lipzen A."/>
            <person name="Lundell T."/>
            <person name="Morin E."/>
            <person name="Murat C."/>
            <person name="Riley R."/>
            <person name="Ohm R."/>
            <person name="Sun H."/>
            <person name="Tunlid A."/>
            <person name="Henrissat B."/>
            <person name="Grigoriev I.V."/>
            <person name="Hibbett D.S."/>
            <person name="Martin F."/>
        </authorList>
    </citation>
    <scope>NUCLEOTIDE SEQUENCE [LARGE SCALE GENOMIC DNA]</scope>
    <source>
        <strain evidence="2">MUT 4182</strain>
    </source>
</reference>
<evidence type="ECO:0000313" key="1">
    <source>
        <dbReference type="EMBL" id="KIO22223.1"/>
    </source>
</evidence>
<organism evidence="1 2">
    <name type="scientific">Tulasnella calospora MUT 4182</name>
    <dbReference type="NCBI Taxonomy" id="1051891"/>
    <lineage>
        <taxon>Eukaryota</taxon>
        <taxon>Fungi</taxon>
        <taxon>Dikarya</taxon>
        <taxon>Basidiomycota</taxon>
        <taxon>Agaricomycotina</taxon>
        <taxon>Agaricomycetes</taxon>
        <taxon>Cantharellales</taxon>
        <taxon>Tulasnellaceae</taxon>
        <taxon>Tulasnella</taxon>
    </lineage>
</organism>
<dbReference type="HOGENOM" id="CLU_1526287_0_0_1"/>
<reference evidence="1 2" key="1">
    <citation type="submission" date="2014-04" db="EMBL/GenBank/DDBJ databases">
        <authorList>
            <consortium name="DOE Joint Genome Institute"/>
            <person name="Kuo A."/>
            <person name="Girlanda M."/>
            <person name="Perotto S."/>
            <person name="Kohler A."/>
            <person name="Nagy L.G."/>
            <person name="Floudas D."/>
            <person name="Copeland A."/>
            <person name="Barry K.W."/>
            <person name="Cichocki N."/>
            <person name="Veneault-Fourrey C."/>
            <person name="LaButti K."/>
            <person name="Lindquist E.A."/>
            <person name="Lipzen A."/>
            <person name="Lundell T."/>
            <person name="Morin E."/>
            <person name="Murat C."/>
            <person name="Sun H."/>
            <person name="Tunlid A."/>
            <person name="Henrissat B."/>
            <person name="Grigoriev I.V."/>
            <person name="Hibbett D.S."/>
            <person name="Martin F."/>
            <person name="Nordberg H.P."/>
            <person name="Cantor M.N."/>
            <person name="Hua S.X."/>
        </authorList>
    </citation>
    <scope>NUCLEOTIDE SEQUENCE [LARGE SCALE GENOMIC DNA]</scope>
    <source>
        <strain evidence="1 2">MUT 4182</strain>
    </source>
</reference>
<dbReference type="Gene3D" id="2.130.10.10">
    <property type="entry name" value="YVTN repeat-like/Quinoprotein amine dehydrogenase"/>
    <property type="match status" value="1"/>
</dbReference>
<dbReference type="InterPro" id="IPR015943">
    <property type="entry name" value="WD40/YVTN_repeat-like_dom_sf"/>
</dbReference>